<comment type="caution">
    <text evidence="1">The sequence shown here is derived from an EMBL/GenBank/DDBJ whole genome shotgun (WGS) entry which is preliminary data.</text>
</comment>
<accession>A0ACA9QSR2</accession>
<evidence type="ECO:0000313" key="2">
    <source>
        <dbReference type="Proteomes" id="UP000789702"/>
    </source>
</evidence>
<sequence>IENRLFGYSEEEKQFPYNYYKDEALSNETNSDNSSTILQYNERPGRIGSYEAWW</sequence>
<organism evidence="1 2">
    <name type="scientific">Dentiscutata heterogama</name>
    <dbReference type="NCBI Taxonomy" id="1316150"/>
    <lineage>
        <taxon>Eukaryota</taxon>
        <taxon>Fungi</taxon>
        <taxon>Fungi incertae sedis</taxon>
        <taxon>Mucoromycota</taxon>
        <taxon>Glomeromycotina</taxon>
        <taxon>Glomeromycetes</taxon>
        <taxon>Diversisporales</taxon>
        <taxon>Gigasporaceae</taxon>
        <taxon>Dentiscutata</taxon>
    </lineage>
</organism>
<feature type="non-terminal residue" evidence="1">
    <location>
        <position position="1"/>
    </location>
</feature>
<feature type="non-terminal residue" evidence="1">
    <location>
        <position position="54"/>
    </location>
</feature>
<name>A0ACA9QSR2_9GLOM</name>
<protein>
    <submittedName>
        <fullName evidence="1">2192_t:CDS:1</fullName>
    </submittedName>
</protein>
<gene>
    <name evidence="1" type="ORF">DHETER_LOCUS15396</name>
</gene>
<evidence type="ECO:0000313" key="1">
    <source>
        <dbReference type="EMBL" id="CAG8763211.1"/>
    </source>
</evidence>
<keyword evidence="2" id="KW-1185">Reference proteome</keyword>
<reference evidence="1" key="1">
    <citation type="submission" date="2021-06" db="EMBL/GenBank/DDBJ databases">
        <authorList>
            <person name="Kallberg Y."/>
            <person name="Tangrot J."/>
            <person name="Rosling A."/>
        </authorList>
    </citation>
    <scope>NUCLEOTIDE SEQUENCE</scope>
    <source>
        <strain evidence="1">IL203A</strain>
    </source>
</reference>
<dbReference type="Proteomes" id="UP000789702">
    <property type="component" value="Unassembled WGS sequence"/>
</dbReference>
<dbReference type="EMBL" id="CAJVPU010052413">
    <property type="protein sequence ID" value="CAG8763211.1"/>
    <property type="molecule type" value="Genomic_DNA"/>
</dbReference>
<proteinExistence type="predicted"/>